<protein>
    <submittedName>
        <fullName evidence="4">Uncharacterized protein</fullName>
    </submittedName>
</protein>
<feature type="compositionally biased region" description="Low complexity" evidence="1">
    <location>
        <begin position="173"/>
        <end position="196"/>
    </location>
</feature>
<keyword evidence="3" id="KW-0732">Signal</keyword>
<feature type="signal peptide" evidence="3">
    <location>
        <begin position="1"/>
        <end position="21"/>
    </location>
</feature>
<accession>A0A8H5H7A1</accession>
<proteinExistence type="predicted"/>
<reference evidence="4 5" key="1">
    <citation type="journal article" date="2020" name="ISME J.">
        <title>Uncovering the hidden diversity of litter-decomposition mechanisms in mushroom-forming fungi.</title>
        <authorList>
            <person name="Floudas D."/>
            <person name="Bentzer J."/>
            <person name="Ahren D."/>
            <person name="Johansson T."/>
            <person name="Persson P."/>
            <person name="Tunlid A."/>
        </authorList>
    </citation>
    <scope>NUCLEOTIDE SEQUENCE [LARGE SCALE GENOMIC DNA]</scope>
    <source>
        <strain evidence="4 5">CBS 406.79</strain>
    </source>
</reference>
<organism evidence="4 5">
    <name type="scientific">Collybiopsis confluens</name>
    <dbReference type="NCBI Taxonomy" id="2823264"/>
    <lineage>
        <taxon>Eukaryota</taxon>
        <taxon>Fungi</taxon>
        <taxon>Dikarya</taxon>
        <taxon>Basidiomycota</taxon>
        <taxon>Agaricomycotina</taxon>
        <taxon>Agaricomycetes</taxon>
        <taxon>Agaricomycetidae</taxon>
        <taxon>Agaricales</taxon>
        <taxon>Marasmiineae</taxon>
        <taxon>Omphalotaceae</taxon>
        <taxon>Collybiopsis</taxon>
    </lineage>
</organism>
<keyword evidence="2" id="KW-1133">Transmembrane helix</keyword>
<feature type="transmembrane region" description="Helical" evidence="2">
    <location>
        <begin position="199"/>
        <end position="222"/>
    </location>
</feature>
<feature type="compositionally biased region" description="Polar residues" evidence="1">
    <location>
        <begin position="310"/>
        <end position="319"/>
    </location>
</feature>
<gene>
    <name evidence="4" type="ORF">D9757_009850</name>
</gene>
<feature type="region of interest" description="Disordered" evidence="1">
    <location>
        <begin position="306"/>
        <end position="325"/>
    </location>
</feature>
<evidence type="ECO:0000256" key="3">
    <source>
        <dbReference type="SAM" id="SignalP"/>
    </source>
</evidence>
<keyword evidence="5" id="KW-1185">Reference proteome</keyword>
<dbReference type="EMBL" id="JAACJN010000080">
    <property type="protein sequence ID" value="KAF5378012.1"/>
    <property type="molecule type" value="Genomic_DNA"/>
</dbReference>
<dbReference type="CDD" id="cd12087">
    <property type="entry name" value="TM_EGFR-like"/>
    <property type="match status" value="1"/>
</dbReference>
<keyword evidence="2" id="KW-0472">Membrane</keyword>
<dbReference type="OrthoDB" id="3018813at2759"/>
<feature type="chain" id="PRO_5034287011" evidence="3">
    <location>
        <begin position="22"/>
        <end position="426"/>
    </location>
</feature>
<evidence type="ECO:0000256" key="1">
    <source>
        <dbReference type="SAM" id="MobiDB-lite"/>
    </source>
</evidence>
<sequence length="426" mass="45591">MGQTGMYILLLLISWISAAGALSISFPSNGVPIAGSDSQNVSWKRDKNDPNAQFFFQKIKLDQSTGPTPKSTPVPVPNSQNNKGVSPMAFNRAGLFEILAVNVQNGQPFWTTEISVAPNPTSTASSSSPSKSGGGHGSKTGSDSNDMKMNSSSTLTVITEGSGAIPTAPLPISPTLSSPTLSSDSSSDSGASSKPNQTAAIVGGVVGSVAFFFILGAILLCFRYRTRRATSNFVQARMTRDYNRNLDEVGAEWPIPSSEKEKFTLGQDYSLPPTRRSSLRPIDSVSNIGLNTFSILPPVPVARSLAGTDASGSTNSSSVRRTRDKNALRLSISTMSASTATSGSLFPVPTLPPRTRTDRQMMIEEDIQRLQARMLFLQGRGDGSPISHLEREEELKQIHAKVDRLKAVHESRWALGLTDEVPDGLF</sequence>
<feature type="region of interest" description="Disordered" evidence="1">
    <location>
        <begin position="163"/>
        <end position="196"/>
    </location>
</feature>
<feature type="region of interest" description="Disordered" evidence="1">
    <location>
        <begin position="60"/>
        <end position="85"/>
    </location>
</feature>
<feature type="region of interest" description="Disordered" evidence="1">
    <location>
        <begin position="114"/>
        <end position="151"/>
    </location>
</feature>
<name>A0A8H5H7A1_9AGAR</name>
<evidence type="ECO:0000313" key="4">
    <source>
        <dbReference type="EMBL" id="KAF5378012.1"/>
    </source>
</evidence>
<feature type="compositionally biased region" description="Low complexity" evidence="1">
    <location>
        <begin position="121"/>
        <end position="131"/>
    </location>
</feature>
<dbReference type="Proteomes" id="UP000518752">
    <property type="component" value="Unassembled WGS sequence"/>
</dbReference>
<evidence type="ECO:0000256" key="2">
    <source>
        <dbReference type="SAM" id="Phobius"/>
    </source>
</evidence>
<evidence type="ECO:0000313" key="5">
    <source>
        <dbReference type="Proteomes" id="UP000518752"/>
    </source>
</evidence>
<dbReference type="AlphaFoldDB" id="A0A8H5H7A1"/>
<comment type="caution">
    <text evidence="4">The sequence shown here is derived from an EMBL/GenBank/DDBJ whole genome shotgun (WGS) entry which is preliminary data.</text>
</comment>
<keyword evidence="2" id="KW-0812">Transmembrane</keyword>
<feature type="compositionally biased region" description="Low complexity" evidence="1">
    <location>
        <begin position="139"/>
        <end position="151"/>
    </location>
</feature>